<evidence type="ECO:0000256" key="3">
    <source>
        <dbReference type="ARBA" id="ARBA00022723"/>
    </source>
</evidence>
<dbReference type="InterPro" id="IPR010666">
    <property type="entry name" value="Znf_GRF"/>
</dbReference>
<dbReference type="Pfam" id="PF02854">
    <property type="entry name" value="MIF4G"/>
    <property type="match status" value="1"/>
</dbReference>
<comment type="similarity">
    <text evidence="1">Belongs to the eukaryotic initiation factor 4G family.</text>
</comment>
<keyword evidence="2" id="KW-0396">Initiation factor</keyword>
<dbReference type="Pfam" id="PF06839">
    <property type="entry name" value="Zn_ribbon_GRF"/>
    <property type="match status" value="1"/>
</dbReference>
<dbReference type="InterPro" id="IPR003890">
    <property type="entry name" value="MIF4G-like_typ-3"/>
</dbReference>
<feature type="transmembrane region" description="Helical" evidence="9">
    <location>
        <begin position="458"/>
        <end position="482"/>
    </location>
</feature>
<dbReference type="FunFam" id="1.25.40.180:FF:000024">
    <property type="entry name" value="Eukaryotic translation initiation factor 4G"/>
    <property type="match status" value="1"/>
</dbReference>
<feature type="coiled-coil region" evidence="8">
    <location>
        <begin position="104"/>
        <end position="136"/>
    </location>
</feature>
<accession>A0A2P5FPX6</accession>
<keyword evidence="9" id="KW-0472">Membrane</keyword>
<organism evidence="11 12">
    <name type="scientific">Trema orientale</name>
    <name type="common">Charcoal tree</name>
    <name type="synonym">Celtis orientalis</name>
    <dbReference type="NCBI Taxonomy" id="63057"/>
    <lineage>
        <taxon>Eukaryota</taxon>
        <taxon>Viridiplantae</taxon>
        <taxon>Streptophyta</taxon>
        <taxon>Embryophyta</taxon>
        <taxon>Tracheophyta</taxon>
        <taxon>Spermatophyta</taxon>
        <taxon>Magnoliopsida</taxon>
        <taxon>eudicotyledons</taxon>
        <taxon>Gunneridae</taxon>
        <taxon>Pentapetalae</taxon>
        <taxon>rosids</taxon>
        <taxon>fabids</taxon>
        <taxon>Rosales</taxon>
        <taxon>Cannabaceae</taxon>
        <taxon>Trema</taxon>
    </lineage>
</organism>
<feature type="domain" description="GRF-type" evidence="10">
    <location>
        <begin position="383"/>
        <end position="426"/>
    </location>
</feature>
<dbReference type="EMBL" id="JXTC01000017">
    <property type="protein sequence ID" value="PON99783.1"/>
    <property type="molecule type" value="Genomic_DNA"/>
</dbReference>
<evidence type="ECO:0000256" key="6">
    <source>
        <dbReference type="ARBA" id="ARBA00022917"/>
    </source>
</evidence>
<dbReference type="GO" id="GO:0003743">
    <property type="term" value="F:translation initiation factor activity"/>
    <property type="evidence" value="ECO:0007669"/>
    <property type="project" value="UniProtKB-KW"/>
</dbReference>
<sequence length="484" mass="56380">MHKAENKYEVGKVRGDDEAKQRQFRAILNKLTPHNFDKLFEQAIAFDIDNAETLRDVVGQIFDRAIMEPTFCEMYANFCYHIRGELPVFIDDNDKMITFKRLLLNKCQEEFERGKREKEEANKADEEGEVIQYEAESGEKRIKARRRMFGNIRLIGELYKEYMLPEKIIHHCIQILLALHQTPNEEDVEALCILISTTGGIIDRPKTKKNVDAYFEGLKTLSNNMKLSSRVRFMVKDVIDLRESKWQQRRKIEGPKKIEEVHRDATQEQLTEASRLDDISPSSPREDLIPCYVPDRFPCQAAYDQSIALEQSGNHGGGYFRYSDHVFDRLSSTQNTPSENMWPEERLPEKPRTTIKEVYRDSKMASQGSNSSSRWINFHNKKCKCGKNALLRICESKNNPNRLYYCCANGESSFFDCGFFEWWVPEDSAQPLNMITEDHNQYPKLVQRIIALEANVSVWKIIILLNFLLSMFIMLIVICVLIKV</sequence>
<keyword evidence="9" id="KW-1133">Transmembrane helix</keyword>
<dbReference type="InterPro" id="IPR016024">
    <property type="entry name" value="ARM-type_fold"/>
</dbReference>
<keyword evidence="4 7" id="KW-0863">Zinc-finger</keyword>
<reference evidence="12" key="1">
    <citation type="submission" date="2016-06" db="EMBL/GenBank/DDBJ databases">
        <title>Parallel loss of symbiosis genes in relatives of nitrogen-fixing non-legume Parasponia.</title>
        <authorList>
            <person name="Van Velzen R."/>
            <person name="Holmer R."/>
            <person name="Bu F."/>
            <person name="Rutten L."/>
            <person name="Van Zeijl A."/>
            <person name="Liu W."/>
            <person name="Santuari L."/>
            <person name="Cao Q."/>
            <person name="Sharma T."/>
            <person name="Shen D."/>
            <person name="Roswanjaya Y."/>
            <person name="Wardhani T."/>
            <person name="Kalhor M.S."/>
            <person name="Jansen J."/>
            <person name="Van den Hoogen J."/>
            <person name="Gungor B."/>
            <person name="Hartog M."/>
            <person name="Hontelez J."/>
            <person name="Verver J."/>
            <person name="Yang W.-C."/>
            <person name="Schijlen E."/>
            <person name="Repin R."/>
            <person name="Schilthuizen M."/>
            <person name="Schranz E."/>
            <person name="Heidstra R."/>
            <person name="Miyata K."/>
            <person name="Fedorova E."/>
            <person name="Kohlen W."/>
            <person name="Bisseling T."/>
            <person name="Smit S."/>
            <person name="Geurts R."/>
        </authorList>
    </citation>
    <scope>NUCLEOTIDE SEQUENCE [LARGE SCALE GENOMIC DNA]</scope>
    <source>
        <strain evidence="12">cv. RG33-2</strain>
    </source>
</reference>
<evidence type="ECO:0000256" key="8">
    <source>
        <dbReference type="SAM" id="Coils"/>
    </source>
</evidence>
<comment type="caution">
    <text evidence="11">The sequence shown here is derived from an EMBL/GenBank/DDBJ whole genome shotgun (WGS) entry which is preliminary data.</text>
</comment>
<evidence type="ECO:0000259" key="10">
    <source>
        <dbReference type="PROSITE" id="PS51999"/>
    </source>
</evidence>
<keyword evidence="3" id="KW-0479">Metal-binding</keyword>
<evidence type="ECO:0000313" key="12">
    <source>
        <dbReference type="Proteomes" id="UP000237000"/>
    </source>
</evidence>
<dbReference type="SUPFAM" id="SSF48371">
    <property type="entry name" value="ARM repeat"/>
    <property type="match status" value="1"/>
</dbReference>
<protein>
    <submittedName>
        <fullName evidence="11">Armadillo-type fold containing protein</fullName>
    </submittedName>
</protein>
<dbReference type="GO" id="GO:0016281">
    <property type="term" value="C:eukaryotic translation initiation factor 4F complex"/>
    <property type="evidence" value="ECO:0007669"/>
    <property type="project" value="TreeGrafter"/>
</dbReference>
<keyword evidence="8" id="KW-0175">Coiled coil</keyword>
<keyword evidence="5" id="KW-0862">Zinc</keyword>
<dbReference type="InParanoid" id="A0A2P5FPX6"/>
<dbReference type="Proteomes" id="UP000237000">
    <property type="component" value="Unassembled WGS sequence"/>
</dbReference>
<dbReference type="GO" id="GO:0003729">
    <property type="term" value="F:mRNA binding"/>
    <property type="evidence" value="ECO:0007669"/>
    <property type="project" value="TreeGrafter"/>
</dbReference>
<evidence type="ECO:0000256" key="4">
    <source>
        <dbReference type="ARBA" id="ARBA00022771"/>
    </source>
</evidence>
<dbReference type="OrthoDB" id="1194272at2759"/>
<dbReference type="AlphaFoldDB" id="A0A2P5FPX6"/>
<keyword evidence="9" id="KW-0812">Transmembrane</keyword>
<keyword evidence="12" id="KW-1185">Reference proteome</keyword>
<dbReference type="PANTHER" id="PTHR23253:SF9">
    <property type="entry name" value="EUKARYOTIC TRANSLATION INITIATION FACTOR 4 GAMMA 2"/>
    <property type="match status" value="1"/>
</dbReference>
<evidence type="ECO:0000256" key="5">
    <source>
        <dbReference type="ARBA" id="ARBA00022833"/>
    </source>
</evidence>
<dbReference type="SMART" id="SM00543">
    <property type="entry name" value="MIF4G"/>
    <property type="match status" value="1"/>
</dbReference>
<keyword evidence="6" id="KW-0648">Protein biosynthesis</keyword>
<evidence type="ECO:0000256" key="7">
    <source>
        <dbReference type="PROSITE-ProRule" id="PRU01343"/>
    </source>
</evidence>
<dbReference type="PANTHER" id="PTHR23253">
    <property type="entry name" value="EUKARYOTIC TRANSLATION INITIATION FACTOR 4 GAMMA"/>
    <property type="match status" value="1"/>
</dbReference>
<evidence type="ECO:0000256" key="9">
    <source>
        <dbReference type="SAM" id="Phobius"/>
    </source>
</evidence>
<evidence type="ECO:0000313" key="11">
    <source>
        <dbReference type="EMBL" id="PON99783.1"/>
    </source>
</evidence>
<evidence type="ECO:0000256" key="2">
    <source>
        <dbReference type="ARBA" id="ARBA00022540"/>
    </source>
</evidence>
<proteinExistence type="inferred from homology"/>
<gene>
    <name evidence="11" type="ORF">TorRG33x02_045480</name>
</gene>
<name>A0A2P5FPX6_TREOI</name>
<evidence type="ECO:0000256" key="1">
    <source>
        <dbReference type="ARBA" id="ARBA00005775"/>
    </source>
</evidence>
<dbReference type="GO" id="GO:0008270">
    <property type="term" value="F:zinc ion binding"/>
    <property type="evidence" value="ECO:0007669"/>
    <property type="project" value="UniProtKB-KW"/>
</dbReference>
<dbReference type="PROSITE" id="PS51999">
    <property type="entry name" value="ZF_GRF"/>
    <property type="match status" value="1"/>
</dbReference>
<dbReference type="Gene3D" id="1.25.40.180">
    <property type="match status" value="1"/>
</dbReference>
<dbReference type="STRING" id="63057.A0A2P5FPX6"/>